<evidence type="ECO:0000313" key="4">
    <source>
        <dbReference type="Proteomes" id="UP000332933"/>
    </source>
</evidence>
<reference evidence="3 4" key="1">
    <citation type="submission" date="2019-03" db="EMBL/GenBank/DDBJ databases">
        <authorList>
            <person name="Gaulin E."/>
            <person name="Dumas B."/>
        </authorList>
    </citation>
    <scope>NUCLEOTIDE SEQUENCE [LARGE SCALE GENOMIC DNA]</scope>
    <source>
        <strain evidence="3">CBS 568.67</strain>
    </source>
</reference>
<dbReference type="Pfam" id="PF08445">
    <property type="entry name" value="FR47"/>
    <property type="match status" value="1"/>
</dbReference>
<dbReference type="OrthoDB" id="61870at2759"/>
<reference evidence="2" key="2">
    <citation type="submission" date="2019-06" db="EMBL/GenBank/DDBJ databases">
        <title>Genomics analysis of Aphanomyces spp. identifies a new class of oomycete effector associated with host adaptation.</title>
        <authorList>
            <person name="Gaulin E."/>
        </authorList>
    </citation>
    <scope>NUCLEOTIDE SEQUENCE</scope>
    <source>
        <strain evidence="2">CBS 578.67</strain>
    </source>
</reference>
<evidence type="ECO:0000313" key="3">
    <source>
        <dbReference type="EMBL" id="VFU01984.1"/>
    </source>
</evidence>
<name>A0A485LSW2_9STRA</name>
<evidence type="ECO:0000259" key="1">
    <source>
        <dbReference type="Pfam" id="PF08445"/>
    </source>
</evidence>
<sequence>MTVAAVPACAIDQALPVAAFVSYAKEPLPDLFLGHLAIYITSTARPRPPCSLFLVGEGTIIDFSAQSFAAAVKEPIVGLGFTYVDDRNGASEPSLRFWFHSSVEPDTVRARAAALVDHALPNQRSATSSFMLMASDEIEEAKPKWPFKIYALPRDALPVDAPHVFGSPWLDDATGEMLVMDHAIPNDAPAIVAGSSMGSSVPYILNLIAHPLFSTFLHVVRVVSTGQPVAWCVVHTSFVLGLVFTEPAFRRRGLGRFAVAAAMQASSAYVASCDEGIYGLQPHCFITDANLASQAMFGALGFVPAVGGSNRWLGSA</sequence>
<protein>
    <submittedName>
        <fullName evidence="3">Aste57867_25359 protein</fullName>
    </submittedName>
</protein>
<proteinExistence type="predicted"/>
<dbReference type="Gene3D" id="3.40.630.30">
    <property type="match status" value="1"/>
</dbReference>
<accession>A0A485LSW2</accession>
<dbReference type="EMBL" id="CAADRA010007547">
    <property type="protein sequence ID" value="VFU01984.1"/>
    <property type="molecule type" value="Genomic_DNA"/>
</dbReference>
<evidence type="ECO:0000313" key="2">
    <source>
        <dbReference type="EMBL" id="KAF0682561.1"/>
    </source>
</evidence>
<feature type="domain" description="GCN5-related N-acetyltransferase Rv2170-like" evidence="1">
    <location>
        <begin position="225"/>
        <end position="303"/>
    </location>
</feature>
<dbReference type="InterPro" id="IPR013653">
    <property type="entry name" value="GCN5-like_dom"/>
</dbReference>
<gene>
    <name evidence="3" type="primary">Aste57867_25359</name>
    <name evidence="2" type="ORF">As57867_025281</name>
    <name evidence="3" type="ORF">ASTE57867_25359</name>
</gene>
<dbReference type="EMBL" id="VJMH01007521">
    <property type="protein sequence ID" value="KAF0682561.1"/>
    <property type="molecule type" value="Genomic_DNA"/>
</dbReference>
<dbReference type="GO" id="GO:0016747">
    <property type="term" value="F:acyltransferase activity, transferring groups other than amino-acyl groups"/>
    <property type="evidence" value="ECO:0007669"/>
    <property type="project" value="InterPro"/>
</dbReference>
<dbReference type="CDD" id="cd04301">
    <property type="entry name" value="NAT_SF"/>
    <property type="match status" value="1"/>
</dbReference>
<dbReference type="AlphaFoldDB" id="A0A485LSW2"/>
<dbReference type="Proteomes" id="UP000332933">
    <property type="component" value="Unassembled WGS sequence"/>
</dbReference>
<organism evidence="3 4">
    <name type="scientific">Aphanomyces stellatus</name>
    <dbReference type="NCBI Taxonomy" id="120398"/>
    <lineage>
        <taxon>Eukaryota</taxon>
        <taxon>Sar</taxon>
        <taxon>Stramenopiles</taxon>
        <taxon>Oomycota</taxon>
        <taxon>Saprolegniomycetes</taxon>
        <taxon>Saprolegniales</taxon>
        <taxon>Verrucalvaceae</taxon>
        <taxon>Aphanomyces</taxon>
    </lineage>
</organism>
<dbReference type="InterPro" id="IPR016181">
    <property type="entry name" value="Acyl_CoA_acyltransferase"/>
</dbReference>
<dbReference type="SUPFAM" id="SSF55729">
    <property type="entry name" value="Acyl-CoA N-acyltransferases (Nat)"/>
    <property type="match status" value="1"/>
</dbReference>
<keyword evidence="4" id="KW-1185">Reference proteome</keyword>